<keyword evidence="1 4" id="KW-0732">Signal</keyword>
<dbReference type="NCBIfam" id="NF041144">
    <property type="entry name" value="expansin_EXLX1"/>
    <property type="match status" value="1"/>
</dbReference>
<dbReference type="Gene3D" id="2.40.40.10">
    <property type="entry name" value="RlpA-like domain"/>
    <property type="match status" value="1"/>
</dbReference>
<keyword evidence="3" id="KW-1133">Transmembrane helix</keyword>
<feature type="compositionally biased region" description="Low complexity" evidence="2">
    <location>
        <begin position="248"/>
        <end position="301"/>
    </location>
</feature>
<keyword evidence="7" id="KW-1185">Reference proteome</keyword>
<evidence type="ECO:0000313" key="7">
    <source>
        <dbReference type="Proteomes" id="UP001162029"/>
    </source>
</evidence>
<dbReference type="InterPro" id="IPR051477">
    <property type="entry name" value="Expansin_CellWall"/>
</dbReference>
<evidence type="ECO:0000256" key="3">
    <source>
        <dbReference type="SAM" id="Phobius"/>
    </source>
</evidence>
<dbReference type="InterPro" id="IPR049818">
    <property type="entry name" value="Expansin_EXLX1-like"/>
</dbReference>
<comment type="caution">
    <text evidence="6">The sequence shown here is derived from an EMBL/GenBank/DDBJ whole genome shotgun (WGS) entry which is preliminary data.</text>
</comment>
<feature type="compositionally biased region" description="Polar residues" evidence="2">
    <location>
        <begin position="302"/>
        <end position="317"/>
    </location>
</feature>
<feature type="compositionally biased region" description="Pro residues" evidence="2">
    <location>
        <begin position="235"/>
        <end position="247"/>
    </location>
</feature>
<evidence type="ECO:0000256" key="1">
    <source>
        <dbReference type="ARBA" id="ARBA00022729"/>
    </source>
</evidence>
<dbReference type="InterPro" id="IPR007112">
    <property type="entry name" value="Expansin/allergen_DPBB_dom"/>
</dbReference>
<sequence length="444" mass="47757">MFRQISLLTMIMPAMAFAGDSDYFHGDATTYTLGKVSAGNCNFMYDPGVGHNYAALNSEQWDSTRNCGRCAEVSCNDSRCSKKSSTIVYIVDRCPECAKGSLDLSPTVFKQLTGSDPSRYTIQWKFVTCPVTGNINYCTKNGSSSSWLAVQPANHANGVASMKIVNQEATMVDSCYYFLLKGGANINISAVDIEITSVAGETITETLSLASDNCTVGTANFKTSTTQSTSQTPPAIQPTPIPAPLPTTPVATAPVVKTDTPTNTTSSYTSTNVDSSQFQSQSQTQEQQEQQEQQQQQDQSEVTNPFGSLKTNSSSDSGAKYKSGSVIAASESGSEVKILQSSEVGVEKMPSVQEEDESESSKQPAASDVEHVTTKANSKSLRTSTVVVAFIVLAVVCGIAFAIVVFGVKKKKLNDKRIDRDMAMMRSFDTFSSPVRFDETIAKM</sequence>
<dbReference type="CDD" id="cd22271">
    <property type="entry name" value="DPBB_EXP_N-like"/>
    <property type="match status" value="1"/>
</dbReference>
<feature type="compositionally biased region" description="Low complexity" evidence="2">
    <location>
        <begin position="224"/>
        <end position="234"/>
    </location>
</feature>
<dbReference type="PANTHER" id="PTHR31836">
    <property type="match status" value="1"/>
</dbReference>
<feature type="transmembrane region" description="Helical" evidence="3">
    <location>
        <begin position="386"/>
        <end position="408"/>
    </location>
</feature>
<organism evidence="6 7">
    <name type="scientific">Peronospora destructor</name>
    <dbReference type="NCBI Taxonomy" id="86335"/>
    <lineage>
        <taxon>Eukaryota</taxon>
        <taxon>Sar</taxon>
        <taxon>Stramenopiles</taxon>
        <taxon>Oomycota</taxon>
        <taxon>Peronosporomycetes</taxon>
        <taxon>Peronosporales</taxon>
        <taxon>Peronosporaceae</taxon>
        <taxon>Peronospora</taxon>
    </lineage>
</organism>
<dbReference type="PROSITE" id="PS50842">
    <property type="entry name" value="EXPANSIN_EG45"/>
    <property type="match status" value="1"/>
</dbReference>
<feature type="domain" description="Expansin-like EG45" evidence="5">
    <location>
        <begin position="38"/>
        <end position="134"/>
    </location>
</feature>
<feature type="region of interest" description="Disordered" evidence="2">
    <location>
        <begin position="338"/>
        <end position="371"/>
    </location>
</feature>
<feature type="chain" id="PRO_5043561316" description="Expansin-like EG45 domain-containing protein" evidence="4">
    <location>
        <begin position="19"/>
        <end position="444"/>
    </location>
</feature>
<keyword evidence="3" id="KW-0812">Transmembrane</keyword>
<proteinExistence type="predicted"/>
<evidence type="ECO:0000256" key="4">
    <source>
        <dbReference type="SAM" id="SignalP"/>
    </source>
</evidence>
<gene>
    <name evidence="6" type="ORF">PDE001_LOCUS1865</name>
</gene>
<feature type="region of interest" description="Disordered" evidence="2">
    <location>
        <begin position="224"/>
        <end position="321"/>
    </location>
</feature>
<dbReference type="InterPro" id="IPR036749">
    <property type="entry name" value="Expansin_CBD_sf"/>
</dbReference>
<reference evidence="6" key="1">
    <citation type="submission" date="2022-12" db="EMBL/GenBank/DDBJ databases">
        <authorList>
            <person name="Webb A."/>
        </authorList>
    </citation>
    <scope>NUCLEOTIDE SEQUENCE</scope>
    <source>
        <strain evidence="6">Pd1</strain>
    </source>
</reference>
<keyword evidence="3" id="KW-0472">Membrane</keyword>
<dbReference type="EMBL" id="CANTFM010000332">
    <property type="protein sequence ID" value="CAI5718446.1"/>
    <property type="molecule type" value="Genomic_DNA"/>
</dbReference>
<name>A0AAV0TED9_9STRA</name>
<dbReference type="Gene3D" id="2.60.40.760">
    <property type="entry name" value="Expansin, cellulose-binding-like domain"/>
    <property type="match status" value="1"/>
</dbReference>
<accession>A0AAV0TED9</accession>
<evidence type="ECO:0000256" key="2">
    <source>
        <dbReference type="SAM" id="MobiDB-lite"/>
    </source>
</evidence>
<dbReference type="InterPro" id="IPR009009">
    <property type="entry name" value="RlpA-like_DPBB"/>
</dbReference>
<feature type="signal peptide" evidence="4">
    <location>
        <begin position="1"/>
        <end position="18"/>
    </location>
</feature>
<evidence type="ECO:0000313" key="6">
    <source>
        <dbReference type="EMBL" id="CAI5718446.1"/>
    </source>
</evidence>
<dbReference type="PANTHER" id="PTHR31836:SF21">
    <property type="entry name" value="EXPANSIN-LIKE PROTEIN 7"/>
    <property type="match status" value="1"/>
</dbReference>
<dbReference type="SUPFAM" id="SSF50685">
    <property type="entry name" value="Barwin-like endoglucanases"/>
    <property type="match status" value="1"/>
</dbReference>
<dbReference type="Pfam" id="PF03330">
    <property type="entry name" value="DPBB_1"/>
    <property type="match status" value="1"/>
</dbReference>
<dbReference type="AlphaFoldDB" id="A0AAV0TED9"/>
<evidence type="ECO:0000259" key="5">
    <source>
        <dbReference type="PROSITE" id="PS50842"/>
    </source>
</evidence>
<dbReference type="Proteomes" id="UP001162029">
    <property type="component" value="Unassembled WGS sequence"/>
</dbReference>
<protein>
    <recommendedName>
        <fullName evidence="5">Expansin-like EG45 domain-containing protein</fullName>
    </recommendedName>
</protein>
<dbReference type="InterPro" id="IPR036908">
    <property type="entry name" value="RlpA-like_sf"/>
</dbReference>